<dbReference type="Proteomes" id="UP001652625">
    <property type="component" value="Chromosome 02"/>
</dbReference>
<name>A0ABM4BAP7_HYDVU</name>
<evidence type="ECO:0000313" key="1">
    <source>
        <dbReference type="Proteomes" id="UP001652625"/>
    </source>
</evidence>
<gene>
    <name evidence="2" type="primary">LOC136076634</name>
</gene>
<reference evidence="1" key="1">
    <citation type="submission" date="2025-05" db="UniProtKB">
        <authorList>
            <consortium name="RefSeq"/>
        </authorList>
    </citation>
    <scope>NUCLEOTIDE SEQUENCE [LARGE SCALE GENOMIC DNA]</scope>
</reference>
<dbReference type="PANTHER" id="PTHR31025:SF22">
    <property type="entry name" value="IP13529P"/>
    <property type="match status" value="1"/>
</dbReference>
<organism evidence="1 2">
    <name type="scientific">Hydra vulgaris</name>
    <name type="common">Hydra</name>
    <name type="synonym">Hydra attenuata</name>
    <dbReference type="NCBI Taxonomy" id="6087"/>
    <lineage>
        <taxon>Eukaryota</taxon>
        <taxon>Metazoa</taxon>
        <taxon>Cnidaria</taxon>
        <taxon>Hydrozoa</taxon>
        <taxon>Hydroidolina</taxon>
        <taxon>Anthoathecata</taxon>
        <taxon>Aplanulata</taxon>
        <taxon>Hydridae</taxon>
        <taxon>Hydra</taxon>
    </lineage>
</organism>
<reference evidence="2" key="2">
    <citation type="submission" date="2025-08" db="UniProtKB">
        <authorList>
            <consortium name="RefSeq"/>
        </authorList>
    </citation>
    <scope>IDENTIFICATION</scope>
</reference>
<sequence length="488" mass="55237">MEVIKSNILRTLPHIDGCVLNQVVKNLWEIGVENETDLYLVKVDDLVLLKPIQQRKLLESWAKESSEQSQKSVDFIVATQSSIQMVPTVKVKNNSTNSIMKIKHVSAADWYLTFVLPWAKMSREVQDILAAGERPLTAHRCAIIRIIMNDVLAVCPKPLKKHLDVIASSMVAKYPKSFKDEYGTTVIGSGHDSLTLQLVNRYDYLQRPNRVPPLMSVLNMESQKEQLSVDVIKRKTDSYGCLNREPVLSVSNSPEELKYYLQRTEINEKMLLNDLLIKFPNLFTVDGLLHHFDVLMGGVNAGELLMKALYDEKLYLFLHSCGIANLNVKKVIKNLDKAKHETLSDLPVAPGLLMALISLFNEKLDALFMFVDETMDQTELVPRSNSPHLCVYGNSLFTANRFMLVIDCIVAVDGMNNFIKSFCCLFASFYIFNIPYPKEASSILEFCQRAFFGINPEKGSKARRTKKTTAISKAVLSILQKFAKFNNI</sequence>
<dbReference type="PANTHER" id="PTHR31025">
    <property type="entry name" value="SI:CH211-196P9.1-RELATED"/>
    <property type="match status" value="1"/>
</dbReference>
<accession>A0ABM4BAP7</accession>
<evidence type="ECO:0000313" key="2">
    <source>
        <dbReference type="RefSeq" id="XP_065646006.1"/>
    </source>
</evidence>
<keyword evidence="1" id="KW-1185">Reference proteome</keyword>
<dbReference type="RefSeq" id="XP_065646006.1">
    <property type="nucleotide sequence ID" value="XM_065789934.1"/>
</dbReference>
<protein>
    <submittedName>
        <fullName evidence="2">Uncharacterized protein LOC136076634 isoform X1</fullName>
    </submittedName>
</protein>
<proteinExistence type="predicted"/>
<dbReference type="GeneID" id="136076634"/>